<keyword evidence="3" id="KW-0963">Cytoplasm</keyword>
<dbReference type="CDD" id="cd12608">
    <property type="entry name" value="RRM1_CoAA"/>
    <property type="match status" value="1"/>
</dbReference>
<keyword evidence="5" id="KW-0677">Repeat</keyword>
<dbReference type="FunFam" id="3.30.70.330:FF:000046">
    <property type="entry name" value="RNA-binding protein 14 isoform X1"/>
    <property type="match status" value="2"/>
</dbReference>
<dbReference type="GO" id="GO:0003729">
    <property type="term" value="F:mRNA binding"/>
    <property type="evidence" value="ECO:0007669"/>
    <property type="project" value="TreeGrafter"/>
</dbReference>
<dbReference type="InterPro" id="IPR012677">
    <property type="entry name" value="Nucleotide-bd_a/b_plait_sf"/>
</dbReference>
<dbReference type="PROSITE" id="PS50102">
    <property type="entry name" value="RRM"/>
    <property type="match status" value="2"/>
</dbReference>
<evidence type="ECO:0000256" key="2">
    <source>
        <dbReference type="ARBA" id="ARBA00004496"/>
    </source>
</evidence>
<evidence type="ECO:0000256" key="4">
    <source>
        <dbReference type="ARBA" id="ARBA00022553"/>
    </source>
</evidence>
<dbReference type="AlphaFoldDB" id="A0AAV7MVC0"/>
<feature type="region of interest" description="Disordered" evidence="11">
    <location>
        <begin position="144"/>
        <end position="178"/>
    </location>
</feature>
<dbReference type="InterPro" id="IPR000504">
    <property type="entry name" value="RRM_dom"/>
</dbReference>
<feature type="region of interest" description="Disordered" evidence="11">
    <location>
        <begin position="406"/>
        <end position="430"/>
    </location>
</feature>
<evidence type="ECO:0000256" key="6">
    <source>
        <dbReference type="ARBA" id="ARBA00022884"/>
    </source>
</evidence>
<evidence type="ECO:0000259" key="12">
    <source>
        <dbReference type="PROSITE" id="PS50102"/>
    </source>
</evidence>
<keyword evidence="14" id="KW-1185">Reference proteome</keyword>
<evidence type="ECO:0000313" key="14">
    <source>
        <dbReference type="Proteomes" id="UP001066276"/>
    </source>
</evidence>
<evidence type="ECO:0000256" key="9">
    <source>
        <dbReference type="ARBA" id="ARBA00075694"/>
    </source>
</evidence>
<dbReference type="PANTHER" id="PTHR48025:SF1">
    <property type="entry name" value="RRM DOMAIN-CONTAINING PROTEIN"/>
    <property type="match status" value="1"/>
</dbReference>
<evidence type="ECO:0000256" key="1">
    <source>
        <dbReference type="ARBA" id="ARBA00004123"/>
    </source>
</evidence>
<gene>
    <name evidence="13" type="ORF">NDU88_003800</name>
</gene>
<dbReference type="SUPFAM" id="SSF54928">
    <property type="entry name" value="RNA-binding domain, RBD"/>
    <property type="match status" value="2"/>
</dbReference>
<organism evidence="13 14">
    <name type="scientific">Pleurodeles waltl</name>
    <name type="common">Iberian ribbed newt</name>
    <dbReference type="NCBI Taxonomy" id="8319"/>
    <lineage>
        <taxon>Eukaryota</taxon>
        <taxon>Metazoa</taxon>
        <taxon>Chordata</taxon>
        <taxon>Craniata</taxon>
        <taxon>Vertebrata</taxon>
        <taxon>Euteleostomi</taxon>
        <taxon>Amphibia</taxon>
        <taxon>Batrachia</taxon>
        <taxon>Caudata</taxon>
        <taxon>Salamandroidea</taxon>
        <taxon>Salamandridae</taxon>
        <taxon>Pleurodelinae</taxon>
        <taxon>Pleurodeles</taxon>
    </lineage>
</organism>
<feature type="domain" description="RRM" evidence="12">
    <location>
        <begin position="77"/>
        <end position="147"/>
    </location>
</feature>
<dbReference type="GO" id="GO:0005737">
    <property type="term" value="C:cytoplasm"/>
    <property type="evidence" value="ECO:0007669"/>
    <property type="project" value="UniProtKB-SubCell"/>
</dbReference>
<dbReference type="GO" id="GO:0098534">
    <property type="term" value="P:centriole assembly"/>
    <property type="evidence" value="ECO:0007669"/>
    <property type="project" value="UniProtKB-ARBA"/>
</dbReference>
<dbReference type="InterPro" id="IPR034506">
    <property type="entry name" value="RBM14_RRM1"/>
</dbReference>
<dbReference type="EMBL" id="JANPWB010000013">
    <property type="protein sequence ID" value="KAJ1106399.1"/>
    <property type="molecule type" value="Genomic_DNA"/>
</dbReference>
<dbReference type="GO" id="GO:0010467">
    <property type="term" value="P:gene expression"/>
    <property type="evidence" value="ECO:0007669"/>
    <property type="project" value="UniProtKB-ARBA"/>
</dbReference>
<evidence type="ECO:0000256" key="3">
    <source>
        <dbReference type="ARBA" id="ARBA00022490"/>
    </source>
</evidence>
<evidence type="ECO:0000256" key="5">
    <source>
        <dbReference type="ARBA" id="ARBA00022737"/>
    </source>
</evidence>
<dbReference type="GO" id="GO:0005634">
    <property type="term" value="C:nucleus"/>
    <property type="evidence" value="ECO:0007669"/>
    <property type="project" value="UniProtKB-SubCell"/>
</dbReference>
<keyword evidence="7" id="KW-0539">Nucleus</keyword>
<sequence>MKIFVGNVDERTTQEELSALFEHHGTVVSCAVMKQFAFVHMREEDRALAAIAALNGRELNGRKMVVELSKPRPLNTWKVFVGNVSASCTATELRSLFEAYGRVVECDIVKDYAFVHMEREAEAKDAIEHLNGKDLKGKRINVELSTKVQKKGSGPNGQSDKSRRNNREASQTRSEDFDQRRSLDGIYSQYAMTSPYDQRAYLEASRYDAYENRQRLQSMYYGRDRSPMRRSPPLVTGYSMPTSALAAQYRAQSGAYSSQLASAYGAQASAALASAYGAQASAALAAAYGAQASTYGTSTSSLGSTYGNQAASSLASAYGNQTSAALASAYGDQASSLTVAYGAQAGTGGSAQYSSQAAGLASPYSSQASAALAASYRQAANPLGAYDSASQLAALAQQSAAYSALSQHSPTDTSGYERTRLSPPRASALDAYRKSPELMKRFGSDRRYTESEYRRLAESQVAFRRSPSLEYRRPAELQSEYSNYAAAYGDYLRAAQMQSNYQRRL</sequence>
<dbReference type="PANTHER" id="PTHR48025">
    <property type="entry name" value="OS02G0815200 PROTEIN"/>
    <property type="match status" value="1"/>
</dbReference>
<dbReference type="Proteomes" id="UP001066276">
    <property type="component" value="Chromosome 9"/>
</dbReference>
<dbReference type="SMART" id="SM00360">
    <property type="entry name" value="RRM"/>
    <property type="match status" value="2"/>
</dbReference>
<dbReference type="InterPro" id="IPR034507">
    <property type="entry name" value="RBM14_RRM2"/>
</dbReference>
<evidence type="ECO:0000256" key="7">
    <source>
        <dbReference type="ARBA" id="ARBA00023242"/>
    </source>
</evidence>
<feature type="domain" description="RRM" evidence="12">
    <location>
        <begin position="1"/>
        <end position="71"/>
    </location>
</feature>
<dbReference type="Gene3D" id="3.30.70.330">
    <property type="match status" value="2"/>
</dbReference>
<reference evidence="13" key="1">
    <citation type="journal article" date="2022" name="bioRxiv">
        <title>Sequencing and chromosome-scale assembly of the giantPleurodeles waltlgenome.</title>
        <authorList>
            <person name="Brown T."/>
            <person name="Elewa A."/>
            <person name="Iarovenko S."/>
            <person name="Subramanian E."/>
            <person name="Araus A.J."/>
            <person name="Petzold A."/>
            <person name="Susuki M."/>
            <person name="Suzuki K.-i.T."/>
            <person name="Hayashi T."/>
            <person name="Toyoda A."/>
            <person name="Oliveira C."/>
            <person name="Osipova E."/>
            <person name="Leigh N.D."/>
            <person name="Simon A."/>
            <person name="Yun M.H."/>
        </authorList>
    </citation>
    <scope>NUCLEOTIDE SEQUENCE</scope>
    <source>
        <strain evidence="13">20211129_DDA</strain>
        <tissue evidence="13">Liver</tissue>
    </source>
</reference>
<evidence type="ECO:0000256" key="11">
    <source>
        <dbReference type="SAM" id="MobiDB-lite"/>
    </source>
</evidence>
<dbReference type="Pfam" id="PF00076">
    <property type="entry name" value="RRM_1"/>
    <property type="match status" value="2"/>
</dbReference>
<comment type="subcellular location">
    <subcellularLocation>
        <location evidence="2">Cytoplasm</location>
    </subcellularLocation>
    <subcellularLocation>
        <location evidence="1">Nucleus</location>
    </subcellularLocation>
</comment>
<protein>
    <recommendedName>
        <fullName evidence="8">RNA-binding protein 14</fullName>
    </recommendedName>
    <alternativeName>
        <fullName evidence="9">RNA-binding motif protein 14</fullName>
    </alternativeName>
</protein>
<dbReference type="InterPro" id="IPR050502">
    <property type="entry name" value="Euk_RNA-bind_prot"/>
</dbReference>
<keyword evidence="6 10" id="KW-0694">RNA-binding</keyword>
<name>A0AAV7MVC0_PLEWA</name>
<proteinExistence type="predicted"/>
<dbReference type="CDD" id="cd12609">
    <property type="entry name" value="RRM2_CoAA"/>
    <property type="match status" value="1"/>
</dbReference>
<accession>A0AAV7MVC0</accession>
<evidence type="ECO:0000256" key="10">
    <source>
        <dbReference type="PROSITE-ProRule" id="PRU00176"/>
    </source>
</evidence>
<keyword evidence="4" id="KW-0597">Phosphoprotein</keyword>
<evidence type="ECO:0000313" key="13">
    <source>
        <dbReference type="EMBL" id="KAJ1106399.1"/>
    </source>
</evidence>
<dbReference type="InterPro" id="IPR035979">
    <property type="entry name" value="RBD_domain_sf"/>
</dbReference>
<evidence type="ECO:0000256" key="8">
    <source>
        <dbReference type="ARBA" id="ARBA00067851"/>
    </source>
</evidence>
<comment type="caution">
    <text evidence="13">The sequence shown here is derived from an EMBL/GenBank/DDBJ whole genome shotgun (WGS) entry which is preliminary data.</text>
</comment>